<gene>
    <name evidence="1" type="primary">AlNc14C11G1378</name>
    <name evidence="1" type="ORF">ALNC14_015790</name>
</gene>
<dbReference type="AlphaFoldDB" id="F0W2Z9"/>
<evidence type="ECO:0000313" key="1">
    <source>
        <dbReference type="EMBL" id="CCA15436.1"/>
    </source>
</evidence>
<proteinExistence type="predicted"/>
<sequence length="236" mass="26334">MDEQGSQANIYMVDQLTAMKWIKSCWREVPSEVILNFFRYTGIVLGRTTTRSSQIDADEQLNIRLLVHMKQLCIRDPMKLDDFICYANEVDIEMEAFTTADLLSIDGDVTLLSTAQDNSNDDDPAESGATVERVFSAHPAISIEDKLAAISAGKVTVVVKNKTKRVAFQGHLLKTILAGLVLSGQITFVLHIFDACGIEHASTKSCYDRCTALEFYARFCCPIYISFLHVPQKSPK</sequence>
<accession>F0W2Z9</accession>
<reference evidence="1" key="2">
    <citation type="submission" date="2011-02" db="EMBL/GenBank/DDBJ databases">
        <authorList>
            <person name="MacLean D."/>
        </authorList>
    </citation>
    <scope>NUCLEOTIDE SEQUENCE</scope>
</reference>
<dbReference type="EMBL" id="FR824056">
    <property type="protein sequence ID" value="CCA15436.1"/>
    <property type="molecule type" value="Genomic_DNA"/>
</dbReference>
<name>F0W2Z9_9STRA</name>
<protein>
    <submittedName>
        <fullName evidence="1">AlNc14C11G1378 protein</fullName>
    </submittedName>
</protein>
<organism evidence="1">
    <name type="scientific">Albugo laibachii Nc14</name>
    <dbReference type="NCBI Taxonomy" id="890382"/>
    <lineage>
        <taxon>Eukaryota</taxon>
        <taxon>Sar</taxon>
        <taxon>Stramenopiles</taxon>
        <taxon>Oomycota</taxon>
        <taxon>Peronosporomycetes</taxon>
        <taxon>Albuginales</taxon>
        <taxon>Albuginaceae</taxon>
        <taxon>Albugo</taxon>
    </lineage>
</organism>
<dbReference type="HOGENOM" id="CLU_1177206_0_0_1"/>
<reference evidence="1" key="1">
    <citation type="journal article" date="2011" name="PLoS Biol.">
        <title>Gene gain and loss during evolution of obligate parasitism in the white rust pathogen of Arabidopsis thaliana.</title>
        <authorList>
            <person name="Kemen E."/>
            <person name="Gardiner A."/>
            <person name="Schultz-Larsen T."/>
            <person name="Kemen A.C."/>
            <person name="Balmuth A.L."/>
            <person name="Robert-Seilaniantz A."/>
            <person name="Bailey K."/>
            <person name="Holub E."/>
            <person name="Studholme D.J."/>
            <person name="Maclean D."/>
            <person name="Jones J.D."/>
        </authorList>
    </citation>
    <scope>NUCLEOTIDE SEQUENCE</scope>
</reference>